<evidence type="ECO:0000313" key="2">
    <source>
        <dbReference type="EMBL" id="WAH35645.1"/>
    </source>
</evidence>
<dbReference type="PANTHER" id="PTHR43123">
    <property type="entry name" value="POLYSACCHARIDE DEACETYLASE-RELATED"/>
    <property type="match status" value="1"/>
</dbReference>
<reference evidence="2" key="1">
    <citation type="submission" date="2022-08" db="EMBL/GenBank/DDBJ databases">
        <title>Alicyclobacillus dauci DSM2870, complete genome.</title>
        <authorList>
            <person name="Wang Q."/>
            <person name="Cai R."/>
            <person name="Wang Z."/>
        </authorList>
    </citation>
    <scope>NUCLEOTIDE SEQUENCE</scope>
    <source>
        <strain evidence="2">DSM 28700</strain>
    </source>
</reference>
<dbReference type="EMBL" id="CP104064">
    <property type="protein sequence ID" value="WAH35645.1"/>
    <property type="molecule type" value="Genomic_DNA"/>
</dbReference>
<dbReference type="Proteomes" id="UP001164803">
    <property type="component" value="Chromosome"/>
</dbReference>
<proteinExistence type="predicted"/>
<dbReference type="RefSeq" id="WP_268042928.1">
    <property type="nucleotide sequence ID" value="NZ_CP104064.1"/>
</dbReference>
<evidence type="ECO:0000313" key="3">
    <source>
        <dbReference type="Proteomes" id="UP001164803"/>
    </source>
</evidence>
<protein>
    <submittedName>
        <fullName evidence="2">Polysaccharide deacetylase family protein</fullName>
    </submittedName>
</protein>
<dbReference type="Pfam" id="PF01522">
    <property type="entry name" value="Polysacc_deac_1"/>
    <property type="match status" value="1"/>
</dbReference>
<dbReference type="PROSITE" id="PS51677">
    <property type="entry name" value="NODB"/>
    <property type="match status" value="1"/>
</dbReference>
<sequence>MENSLYNYSAIVRRPKLELPNGARVAFWVGLNIEHYQLDVPSTSIFGGTANLVPDPLNYGWRDYAPRVGVWRTMELLDKYGIKASVLLNSDVCKHYPEIIEEGNKRGWVWLAHGKNNSILQANMTEEEERAYLKEIVDTIKQHTGKQPQGWLGPALSETLNTPSLLEELGVTYVCDWCNDDQPYPLNTKKGNLISVPYSIEVNDVPLFVGKSLSGQDFYQILVDQFDVLYAEGERTGRVMCVALHPFVTGLPFRSKYLDQALAYITGHPGVWVTTSDEIAEWYINQA</sequence>
<dbReference type="InterPro" id="IPR011330">
    <property type="entry name" value="Glyco_hydro/deAcase_b/a-brl"/>
</dbReference>
<dbReference type="CDD" id="cd10979">
    <property type="entry name" value="CE4_PuuE_like"/>
    <property type="match status" value="1"/>
</dbReference>
<dbReference type="InterPro" id="IPR002509">
    <property type="entry name" value="NODB_dom"/>
</dbReference>
<dbReference type="PANTHER" id="PTHR43123:SF4">
    <property type="entry name" value="POLYSACCHARIDE DEACETYLASE"/>
    <property type="match status" value="1"/>
</dbReference>
<keyword evidence="3" id="KW-1185">Reference proteome</keyword>
<feature type="domain" description="NodB homology" evidence="1">
    <location>
        <begin position="56"/>
        <end position="274"/>
    </location>
</feature>
<dbReference type="SUPFAM" id="SSF88713">
    <property type="entry name" value="Glycoside hydrolase/deacetylase"/>
    <property type="match status" value="1"/>
</dbReference>
<organism evidence="2 3">
    <name type="scientific">Alicyclobacillus dauci</name>
    <dbReference type="NCBI Taxonomy" id="1475485"/>
    <lineage>
        <taxon>Bacteria</taxon>
        <taxon>Bacillati</taxon>
        <taxon>Bacillota</taxon>
        <taxon>Bacilli</taxon>
        <taxon>Bacillales</taxon>
        <taxon>Alicyclobacillaceae</taxon>
        <taxon>Alicyclobacillus</taxon>
    </lineage>
</organism>
<dbReference type="Gene3D" id="3.20.20.370">
    <property type="entry name" value="Glycoside hydrolase/deacetylase"/>
    <property type="match status" value="1"/>
</dbReference>
<name>A0ABY6Z0Z4_9BACL</name>
<gene>
    <name evidence="2" type="ORF">NZD86_15360</name>
</gene>
<accession>A0ABY6Z0Z4</accession>
<evidence type="ECO:0000259" key="1">
    <source>
        <dbReference type="PROSITE" id="PS51677"/>
    </source>
</evidence>